<dbReference type="Pfam" id="PF00857">
    <property type="entry name" value="Isochorismatase"/>
    <property type="match status" value="1"/>
</dbReference>
<dbReference type="PANTHER" id="PTHR43540:SF1">
    <property type="entry name" value="ISOCHORISMATASE HYDROLASE"/>
    <property type="match status" value="1"/>
</dbReference>
<dbReference type="InterPro" id="IPR050272">
    <property type="entry name" value="Isochorismatase-like_hydrls"/>
</dbReference>
<gene>
    <name evidence="3" type="ORF">EFP84_05330</name>
</gene>
<evidence type="ECO:0000313" key="4">
    <source>
        <dbReference type="Proteomes" id="UP000276407"/>
    </source>
</evidence>
<keyword evidence="1" id="KW-0378">Hydrolase</keyword>
<evidence type="ECO:0000256" key="1">
    <source>
        <dbReference type="ARBA" id="ARBA00022801"/>
    </source>
</evidence>
<dbReference type="RefSeq" id="WP_123180290.1">
    <property type="nucleotide sequence ID" value="NZ_CP033614.1"/>
</dbReference>
<accession>A0AAD0XRI8</accession>
<evidence type="ECO:0000259" key="2">
    <source>
        <dbReference type="Pfam" id="PF00857"/>
    </source>
</evidence>
<dbReference type="PANTHER" id="PTHR43540">
    <property type="entry name" value="PEROXYUREIDOACRYLATE/UREIDOACRYLATE AMIDOHYDROLASE-RELATED"/>
    <property type="match status" value="1"/>
</dbReference>
<proteinExistence type="predicted"/>
<dbReference type="Gene3D" id="3.40.50.850">
    <property type="entry name" value="Isochorismatase-like"/>
    <property type="match status" value="1"/>
</dbReference>
<name>A0AAD0XRI8_9LEPT</name>
<dbReference type="AlphaFoldDB" id="A0AAD0XRI8"/>
<dbReference type="PROSITE" id="PS51257">
    <property type="entry name" value="PROKAR_LIPOPROTEIN"/>
    <property type="match status" value="1"/>
</dbReference>
<organism evidence="3 4">
    <name type="scientific">Leptospira kmetyi</name>
    <dbReference type="NCBI Taxonomy" id="408139"/>
    <lineage>
        <taxon>Bacteria</taxon>
        <taxon>Pseudomonadati</taxon>
        <taxon>Spirochaetota</taxon>
        <taxon>Spirochaetia</taxon>
        <taxon>Leptospirales</taxon>
        <taxon>Leptospiraceae</taxon>
        <taxon>Leptospira</taxon>
    </lineage>
</organism>
<dbReference type="Proteomes" id="UP000276407">
    <property type="component" value="Chromosome 1"/>
</dbReference>
<dbReference type="SUPFAM" id="SSF52499">
    <property type="entry name" value="Isochorismatase-like hydrolases"/>
    <property type="match status" value="1"/>
</dbReference>
<dbReference type="EMBL" id="CP033614">
    <property type="protein sequence ID" value="AYV57397.1"/>
    <property type="molecule type" value="Genomic_DNA"/>
</dbReference>
<evidence type="ECO:0000313" key="3">
    <source>
        <dbReference type="EMBL" id="AYV57397.1"/>
    </source>
</evidence>
<sequence length="220" mass="24351">MNSFKKTALIPILCWIVSCSTIDERENPVSSELANADTALLILDVQKDFFPGGKFELEGAEQAASRGKTVLEYFRKKEWPVIHVQHVSTRKGATFFFPGTAGVQMEESNAPISGETILIKHTVNAFIKTGLEEELKRKKVKKLVVYGMMTHMVVDSTVRAAFDLGYKDITVIADACATKELSFEKTKIPASFVHASFLSGLGYIFAKIKTSSEFVRTSSD</sequence>
<protein>
    <submittedName>
        <fullName evidence="3">Isochorismatase family protein</fullName>
    </submittedName>
</protein>
<reference evidence="3 4" key="1">
    <citation type="submission" date="2018-11" db="EMBL/GenBank/DDBJ databases">
        <title>Complete genome sequence of Leptospira kmetyi isolate LS 001/16 from soil sample associated with a leptospirosis patient in Kelantan.</title>
        <authorList>
            <person name="Muhammad Yusoff F."/>
            <person name="Muhammad Yusoff S."/>
            <person name="Ahmad M.N."/>
            <person name="Yusof N.Y."/>
            <person name="Aziah I."/>
        </authorList>
    </citation>
    <scope>NUCLEOTIDE SEQUENCE [LARGE SCALE GENOMIC DNA]</scope>
    <source>
        <strain evidence="3 4">LS 001/16</strain>
    </source>
</reference>
<dbReference type="InterPro" id="IPR000868">
    <property type="entry name" value="Isochorismatase-like_dom"/>
</dbReference>
<feature type="domain" description="Isochorismatase-like" evidence="2">
    <location>
        <begin position="38"/>
        <end position="186"/>
    </location>
</feature>
<dbReference type="GO" id="GO:0016787">
    <property type="term" value="F:hydrolase activity"/>
    <property type="evidence" value="ECO:0007669"/>
    <property type="project" value="UniProtKB-KW"/>
</dbReference>
<dbReference type="InterPro" id="IPR036380">
    <property type="entry name" value="Isochorismatase-like_sf"/>
</dbReference>
<dbReference type="KEGG" id="lkm:EFP84_05330"/>